<evidence type="ECO:0000256" key="4">
    <source>
        <dbReference type="ARBA" id="ARBA00043145"/>
    </source>
</evidence>
<proteinExistence type="inferred from homology"/>
<dbReference type="InterPro" id="IPR016040">
    <property type="entry name" value="NAD(P)-bd_dom"/>
</dbReference>
<dbReference type="GO" id="GO:0005739">
    <property type="term" value="C:mitochondrion"/>
    <property type="evidence" value="ECO:0007669"/>
    <property type="project" value="TreeGrafter"/>
</dbReference>
<dbReference type="InterPro" id="IPR051207">
    <property type="entry name" value="ComplexI_NDUFA9_subunit"/>
</dbReference>
<feature type="domain" description="NAD(P)-binding" evidence="6">
    <location>
        <begin position="59"/>
        <end position="205"/>
    </location>
</feature>
<dbReference type="Gene3D" id="3.40.50.720">
    <property type="entry name" value="NAD(P)-binding Rossmann-like Domain"/>
    <property type="match status" value="1"/>
</dbReference>
<comment type="caution">
    <text evidence="7">The sequence shown here is derived from an EMBL/GenBank/DDBJ whole genome shotgun (WGS) entry which is preliminary data.</text>
</comment>
<dbReference type="PANTHER" id="PTHR12126:SF11">
    <property type="entry name" value="NADH DEHYDROGENASE [UBIQUINONE] 1 ALPHA SUBCOMPLEX SUBUNIT 9, MITOCHONDRIAL"/>
    <property type="match status" value="1"/>
</dbReference>
<dbReference type="SUPFAM" id="SSF51735">
    <property type="entry name" value="NAD(P)-binding Rossmann-fold domains"/>
    <property type="match status" value="1"/>
</dbReference>
<dbReference type="GO" id="GO:0044877">
    <property type="term" value="F:protein-containing complex binding"/>
    <property type="evidence" value="ECO:0007669"/>
    <property type="project" value="TreeGrafter"/>
</dbReference>
<evidence type="ECO:0000256" key="3">
    <source>
        <dbReference type="ARBA" id="ARBA00042000"/>
    </source>
</evidence>
<accession>A0AA35XHV5</accession>
<protein>
    <recommendedName>
        <fullName evidence="2">NADH dehydrogenase [ubiquinone] 1 alpha subcomplex subunit 9, mitochondrial</fullName>
    </recommendedName>
    <alternativeName>
        <fullName evidence="4">Complex I-39kD</fullName>
    </alternativeName>
    <alternativeName>
        <fullName evidence="3">NADH-ubiquinone oxidoreductase 39 kDa subunit</fullName>
    </alternativeName>
</protein>
<dbReference type="Proteomes" id="UP001174909">
    <property type="component" value="Unassembled WGS sequence"/>
</dbReference>
<keyword evidence="8" id="KW-1185">Reference proteome</keyword>
<sequence length="376" mass="42406">MATCGNAFLRIRYRLAGQVLRYVDRGTVNCGQARHVSSEMERGAGGRSSFSGVVATVFGSTGFVGRYVVNRLGRVGSQIVVPLRGDEHDYRHLRPMGDLGQITPLEYHLKDVESVKKAVRHSNVVVNLVGRDYETWNFKYREVHEEGARVIAEACREAGVQRLIHFSALNADPHSPSSFLQSKARGEELVKEAFPTATIVRPADIYGHEDRFLSFYASLRGFPFHLIPVLDRGNLTHKLPVYVGDVAQGVVNIISDQTTASKTFEFVGPHSFVLRDLVRYIYHVMYRQCVLVSPPRWAYRLVARTLELSPFVPHMTRDILTRLHLSNKATPGVPRLEDVGVSPLALEDKALPILRRYRDFLHFDRSLDELEAPNKS</sequence>
<dbReference type="AlphaFoldDB" id="A0AA35XHV5"/>
<dbReference type="EMBL" id="CASHTH010004488">
    <property type="protein sequence ID" value="CAI8058059.1"/>
    <property type="molecule type" value="Genomic_DNA"/>
</dbReference>
<evidence type="ECO:0000256" key="2">
    <source>
        <dbReference type="ARBA" id="ARBA00040720"/>
    </source>
</evidence>
<dbReference type="Pfam" id="PF13460">
    <property type="entry name" value="NAD_binding_10"/>
    <property type="match status" value="1"/>
</dbReference>
<name>A0AA35XHV5_GEOBA</name>
<evidence type="ECO:0000259" key="6">
    <source>
        <dbReference type="Pfam" id="PF13460"/>
    </source>
</evidence>
<comment type="subunit">
    <text evidence="5">Complex I is composed of 45 different subunits. This a component of the hydrophobic protein fraction. Interacts with BLOC1S1. Interacts with SLC2A4. Interacts with CLOCK. Interacts with RAB5IF.</text>
</comment>
<reference evidence="7" key="1">
    <citation type="submission" date="2023-03" db="EMBL/GenBank/DDBJ databases">
        <authorList>
            <person name="Steffen K."/>
            <person name="Cardenas P."/>
        </authorList>
    </citation>
    <scope>NUCLEOTIDE SEQUENCE</scope>
</reference>
<evidence type="ECO:0000313" key="7">
    <source>
        <dbReference type="EMBL" id="CAI8058059.1"/>
    </source>
</evidence>
<evidence type="ECO:0000256" key="5">
    <source>
        <dbReference type="ARBA" id="ARBA00046455"/>
    </source>
</evidence>
<dbReference type="GO" id="GO:0003824">
    <property type="term" value="F:catalytic activity"/>
    <property type="evidence" value="ECO:0007669"/>
    <property type="project" value="UniProtKB-ARBA"/>
</dbReference>
<dbReference type="PANTHER" id="PTHR12126">
    <property type="entry name" value="NADH-UBIQUINONE OXIDOREDUCTASE 39 KDA SUBUNIT-RELATED"/>
    <property type="match status" value="1"/>
</dbReference>
<dbReference type="InterPro" id="IPR036291">
    <property type="entry name" value="NAD(P)-bd_dom_sf"/>
</dbReference>
<gene>
    <name evidence="7" type="ORF">GBAR_LOCUS31579</name>
</gene>
<organism evidence="7 8">
    <name type="scientific">Geodia barretti</name>
    <name type="common">Barrett's horny sponge</name>
    <dbReference type="NCBI Taxonomy" id="519541"/>
    <lineage>
        <taxon>Eukaryota</taxon>
        <taxon>Metazoa</taxon>
        <taxon>Porifera</taxon>
        <taxon>Demospongiae</taxon>
        <taxon>Heteroscleromorpha</taxon>
        <taxon>Tetractinellida</taxon>
        <taxon>Astrophorina</taxon>
        <taxon>Geodiidae</taxon>
        <taxon>Geodia</taxon>
    </lineage>
</organism>
<dbReference type="CDD" id="cd05271">
    <property type="entry name" value="NDUFA9_like_SDR_a"/>
    <property type="match status" value="1"/>
</dbReference>
<evidence type="ECO:0000256" key="1">
    <source>
        <dbReference type="ARBA" id="ARBA00038501"/>
    </source>
</evidence>
<comment type="similarity">
    <text evidence="1">Belongs to the complex I NDUFA9 subunit family.</text>
</comment>
<evidence type="ECO:0000313" key="8">
    <source>
        <dbReference type="Proteomes" id="UP001174909"/>
    </source>
</evidence>